<dbReference type="RefSeq" id="WP_369237775.1">
    <property type="nucleotide sequence ID" value="NZ_CP163435.1"/>
</dbReference>
<dbReference type="Gene3D" id="1.10.510.10">
    <property type="entry name" value="Transferase(Phosphotransferase) domain 1"/>
    <property type="match status" value="1"/>
</dbReference>
<dbReference type="InterPro" id="IPR008271">
    <property type="entry name" value="Ser/Thr_kinase_AS"/>
</dbReference>
<dbReference type="GO" id="GO:0005524">
    <property type="term" value="F:ATP binding"/>
    <property type="evidence" value="ECO:0007669"/>
    <property type="project" value="UniProtKB-UniRule"/>
</dbReference>
<keyword evidence="7" id="KW-1133">Transmembrane helix</keyword>
<dbReference type="SUPFAM" id="SSF56112">
    <property type="entry name" value="Protein kinase-like (PK-like)"/>
    <property type="match status" value="1"/>
</dbReference>
<dbReference type="PROSITE" id="PS00107">
    <property type="entry name" value="PROTEIN_KINASE_ATP"/>
    <property type="match status" value="1"/>
</dbReference>
<dbReference type="InterPro" id="IPR018391">
    <property type="entry name" value="PQQ_b-propeller_rpt"/>
</dbReference>
<dbReference type="EC" id="2.7.11.1" evidence="9"/>
<evidence type="ECO:0000313" key="9">
    <source>
        <dbReference type="EMBL" id="XDQ29099.1"/>
    </source>
</evidence>
<dbReference type="GO" id="GO:0004674">
    <property type="term" value="F:protein serine/threonine kinase activity"/>
    <property type="evidence" value="ECO:0007669"/>
    <property type="project" value="UniProtKB-EC"/>
</dbReference>
<dbReference type="PROSITE" id="PS50011">
    <property type="entry name" value="PROTEIN_KINASE_DOM"/>
    <property type="match status" value="1"/>
</dbReference>
<accession>A0AB39PFB6</accession>
<dbReference type="SMART" id="SM00220">
    <property type="entry name" value="S_TKc"/>
    <property type="match status" value="1"/>
</dbReference>
<keyword evidence="3 9" id="KW-0418">Kinase</keyword>
<dbReference type="AlphaFoldDB" id="A0AB39PFB6"/>
<keyword evidence="7" id="KW-0812">Transmembrane</keyword>
<dbReference type="InterPro" id="IPR000719">
    <property type="entry name" value="Prot_kinase_dom"/>
</dbReference>
<name>A0AB39PFB6_9ACTN</name>
<evidence type="ECO:0000256" key="6">
    <source>
        <dbReference type="SAM" id="MobiDB-lite"/>
    </source>
</evidence>
<dbReference type="InterPro" id="IPR002372">
    <property type="entry name" value="PQQ_rpt_dom"/>
</dbReference>
<keyword evidence="7" id="KW-0472">Membrane</keyword>
<dbReference type="EMBL" id="CP163435">
    <property type="protein sequence ID" value="XDQ29099.1"/>
    <property type="molecule type" value="Genomic_DNA"/>
</dbReference>
<keyword evidence="1 9" id="KW-0808">Transferase</keyword>
<dbReference type="InterPro" id="IPR017441">
    <property type="entry name" value="Protein_kinase_ATP_BS"/>
</dbReference>
<dbReference type="InterPro" id="IPR011009">
    <property type="entry name" value="Kinase-like_dom_sf"/>
</dbReference>
<keyword evidence="2 5" id="KW-0547">Nucleotide-binding</keyword>
<sequence>MALYEGDPESLGEYRIVDRLGAGGMGVVYRARSRSGREVAVKVVHAQYAADAVFRARFRQEIAAVRKVSGAFTAPVVDADPDAERPWMATQYVPGRSLAARIRAGGPLDGAELRRLALGLVEALREIHRAGVVHRDLKPANVMMAEDGPRVIDFGISRAAENQALTETGHMMGTPPFMSPEQLADARSVAPASDVFSLGALVVFAATGHGPFDADSPYLAAYRVMSEEPVLDAVSVPLREVVSRCLAKEPAARPGLDELARAFASALPDPGPDETPTVSQRHPDPQPTVAPSAVPSEGPRPAFAPVEPPPVARRTRARRLAVPAAVAGVLVAALLAYFLGPLKGGDSVGAAGPSPSAPDARWAAVPAGWQPWQTTLYATAAAGVKHAPGVNTDGSGSGAQPACVQGGGSVYCSGSGILPVRVDASTGRTLWRAAPVPRDTPLDHYGARVLAVRDGVLLVRETVMNAAGNDTTATVSALATDNGRRLWSRPVQDQYADAVLLGGLVLAPDGSAVTARSPRDGTARWTMTMPAGYRCAFLAGGDRLYADCVDYHTASGADRLLLSVDPTDGSLRRLRSAPSVEATYAGVLDGRLVFVERRTSASAADDNGYARAVLVDPADDSARTTKLAQEQRGSMALVHGVLCFATSSGRVTAVSPVTGKRLWETATTLEQPGTPVADGRRSVFVVSASGRVAALDARKGTPLWESGPRADRVLSFGGPPGLLLHQGALVVPSPDGTLFTLDPAHPERKPVSG</sequence>
<dbReference type="Gene3D" id="2.130.10.10">
    <property type="entry name" value="YVTN repeat-like/Quinoprotein amine dehydrogenase"/>
    <property type="match status" value="2"/>
</dbReference>
<proteinExistence type="predicted"/>
<dbReference type="Pfam" id="PF00069">
    <property type="entry name" value="Pkinase"/>
    <property type="match status" value="1"/>
</dbReference>
<reference evidence="9" key="1">
    <citation type="submission" date="2024-07" db="EMBL/GenBank/DDBJ databases">
        <authorList>
            <person name="Yu S.T."/>
        </authorList>
    </citation>
    <scope>NUCLEOTIDE SEQUENCE</scope>
    <source>
        <strain evidence="9">R21</strain>
    </source>
</reference>
<gene>
    <name evidence="9" type="ORF">AB5J56_32360</name>
</gene>
<dbReference type="Gene3D" id="3.30.200.20">
    <property type="entry name" value="Phosphorylase Kinase, domain 1"/>
    <property type="match status" value="1"/>
</dbReference>
<evidence type="ECO:0000256" key="3">
    <source>
        <dbReference type="ARBA" id="ARBA00022777"/>
    </source>
</evidence>
<evidence type="ECO:0000256" key="4">
    <source>
        <dbReference type="ARBA" id="ARBA00022840"/>
    </source>
</evidence>
<dbReference type="InterPro" id="IPR015943">
    <property type="entry name" value="WD40/YVTN_repeat-like_dom_sf"/>
</dbReference>
<feature type="binding site" evidence="5">
    <location>
        <position position="42"/>
    </location>
    <ligand>
        <name>ATP</name>
        <dbReference type="ChEBI" id="CHEBI:30616"/>
    </ligand>
</feature>
<dbReference type="InterPro" id="IPR011047">
    <property type="entry name" value="Quinoprotein_ADH-like_sf"/>
</dbReference>
<dbReference type="PANTHER" id="PTHR43289">
    <property type="entry name" value="MITOGEN-ACTIVATED PROTEIN KINASE KINASE KINASE 20-RELATED"/>
    <property type="match status" value="1"/>
</dbReference>
<dbReference type="PANTHER" id="PTHR43289:SF34">
    <property type="entry name" value="SERINE_THREONINE-PROTEIN KINASE YBDM-RELATED"/>
    <property type="match status" value="1"/>
</dbReference>
<evidence type="ECO:0000256" key="1">
    <source>
        <dbReference type="ARBA" id="ARBA00022679"/>
    </source>
</evidence>
<organism evidence="9">
    <name type="scientific">Streptomyces sp. R21</name>
    <dbReference type="NCBI Taxonomy" id="3238627"/>
    <lineage>
        <taxon>Bacteria</taxon>
        <taxon>Bacillati</taxon>
        <taxon>Actinomycetota</taxon>
        <taxon>Actinomycetes</taxon>
        <taxon>Kitasatosporales</taxon>
        <taxon>Streptomycetaceae</taxon>
        <taxon>Streptomyces</taxon>
    </lineage>
</organism>
<dbReference type="Pfam" id="PF13360">
    <property type="entry name" value="PQQ_2"/>
    <property type="match status" value="2"/>
</dbReference>
<dbReference type="PROSITE" id="PS00108">
    <property type="entry name" value="PROTEIN_KINASE_ST"/>
    <property type="match status" value="1"/>
</dbReference>
<evidence type="ECO:0000256" key="7">
    <source>
        <dbReference type="SAM" id="Phobius"/>
    </source>
</evidence>
<dbReference type="SUPFAM" id="SSF50998">
    <property type="entry name" value="Quinoprotein alcohol dehydrogenase-like"/>
    <property type="match status" value="2"/>
</dbReference>
<protein>
    <submittedName>
        <fullName evidence="9">Serine/threonine-protein kinase</fullName>
        <ecNumber evidence="9">2.7.11.1</ecNumber>
    </submittedName>
</protein>
<evidence type="ECO:0000259" key="8">
    <source>
        <dbReference type="PROSITE" id="PS50011"/>
    </source>
</evidence>
<feature type="domain" description="Protein kinase" evidence="8">
    <location>
        <begin position="14"/>
        <end position="267"/>
    </location>
</feature>
<keyword evidence="4 5" id="KW-0067">ATP-binding</keyword>
<feature type="region of interest" description="Disordered" evidence="6">
    <location>
        <begin position="265"/>
        <end position="309"/>
    </location>
</feature>
<feature type="transmembrane region" description="Helical" evidence="7">
    <location>
        <begin position="320"/>
        <end position="339"/>
    </location>
</feature>
<dbReference type="SMART" id="SM00564">
    <property type="entry name" value="PQQ"/>
    <property type="match status" value="5"/>
</dbReference>
<evidence type="ECO:0000256" key="5">
    <source>
        <dbReference type="PROSITE-ProRule" id="PRU10141"/>
    </source>
</evidence>
<dbReference type="CDD" id="cd14014">
    <property type="entry name" value="STKc_PknB_like"/>
    <property type="match status" value="1"/>
</dbReference>
<evidence type="ECO:0000256" key="2">
    <source>
        <dbReference type="ARBA" id="ARBA00022741"/>
    </source>
</evidence>